<proteinExistence type="predicted"/>
<evidence type="ECO:0000313" key="8">
    <source>
        <dbReference type="Proteomes" id="UP000741282"/>
    </source>
</evidence>
<evidence type="ECO:0000256" key="5">
    <source>
        <dbReference type="ARBA" id="ARBA00022694"/>
    </source>
</evidence>
<keyword evidence="5" id="KW-0819">tRNA processing</keyword>
<reference evidence="7" key="2">
    <citation type="journal article" date="2021" name="Microbiome">
        <title>Successional dynamics and alternative stable states in a saline activated sludge microbial community over 9 years.</title>
        <authorList>
            <person name="Wang Y."/>
            <person name="Ye J."/>
            <person name="Ju F."/>
            <person name="Liu L."/>
            <person name="Boyd J.A."/>
            <person name="Deng Y."/>
            <person name="Parks D.H."/>
            <person name="Jiang X."/>
            <person name="Yin X."/>
            <person name="Woodcroft B.J."/>
            <person name="Tyson G.W."/>
            <person name="Hugenholtz P."/>
            <person name="Polz M.F."/>
            <person name="Zhang T."/>
        </authorList>
    </citation>
    <scope>NUCLEOTIDE SEQUENCE</scope>
    <source>
        <strain evidence="7">HKST-UBA17</strain>
    </source>
</reference>
<comment type="caution">
    <text evidence="7">The sequence shown here is derived from an EMBL/GenBank/DDBJ whole genome shotgun (WGS) entry which is preliminary data.</text>
</comment>
<dbReference type="GO" id="GO:0030488">
    <property type="term" value="P:tRNA methylation"/>
    <property type="evidence" value="ECO:0007669"/>
    <property type="project" value="TreeGrafter"/>
</dbReference>
<evidence type="ECO:0000256" key="3">
    <source>
        <dbReference type="ARBA" id="ARBA00022603"/>
    </source>
</evidence>
<dbReference type="InterPro" id="IPR000241">
    <property type="entry name" value="RlmKL-like_Mtase"/>
</dbReference>
<protein>
    <recommendedName>
        <fullName evidence="6">Ribosomal RNA large subunit methyltransferase K/L-like methyltransferase domain-containing protein</fullName>
    </recommendedName>
</protein>
<dbReference type="PANTHER" id="PTHR14911">
    <property type="entry name" value="THUMP DOMAIN-CONTAINING"/>
    <property type="match status" value="1"/>
</dbReference>
<dbReference type="GO" id="GO:0016423">
    <property type="term" value="F:tRNA (guanine) methyltransferase activity"/>
    <property type="evidence" value="ECO:0007669"/>
    <property type="project" value="TreeGrafter"/>
</dbReference>
<feature type="domain" description="Ribosomal RNA large subunit methyltransferase K/L-like methyltransferase" evidence="6">
    <location>
        <begin position="193"/>
        <end position="253"/>
    </location>
</feature>
<dbReference type="SUPFAM" id="SSF53335">
    <property type="entry name" value="S-adenosyl-L-methionine-dependent methyltransferases"/>
    <property type="match status" value="1"/>
</dbReference>
<dbReference type="InterPro" id="IPR029063">
    <property type="entry name" value="SAM-dependent_MTases_sf"/>
</dbReference>
<keyword evidence="4" id="KW-0808">Transferase</keyword>
<dbReference type="Pfam" id="PF01170">
    <property type="entry name" value="UPF0020"/>
    <property type="match status" value="1"/>
</dbReference>
<gene>
    <name evidence="7" type="ORF">KC685_01430</name>
</gene>
<dbReference type="AlphaFoldDB" id="A0A955I2B4"/>
<comment type="subcellular location">
    <subcellularLocation>
        <location evidence="1">Cytoplasm</location>
    </subcellularLocation>
</comment>
<dbReference type="GO" id="GO:0005737">
    <property type="term" value="C:cytoplasm"/>
    <property type="evidence" value="ECO:0007669"/>
    <property type="project" value="UniProtKB-SubCell"/>
</dbReference>
<keyword evidence="2" id="KW-0963">Cytoplasm</keyword>
<evidence type="ECO:0000256" key="4">
    <source>
        <dbReference type="ARBA" id="ARBA00022679"/>
    </source>
</evidence>
<keyword evidence="3" id="KW-0489">Methyltransferase</keyword>
<evidence type="ECO:0000256" key="1">
    <source>
        <dbReference type="ARBA" id="ARBA00004496"/>
    </source>
</evidence>
<name>A0A955I2B4_9BACT</name>
<sequence>MSNSYSEHLFILGRNKALSIAEIKAVASWVCKGGFKSYETECGDLVVQHQLSSKEIVEVFRRLGGSIKIAEILAETFDITSLLTEKVKKFGVSPYICRNERDDQLTDLAKKLRKNIKEHAKHIGKRVRYIGKGTGALSSGQITATGLLEEGFELILYKNVDGTLKLARTLAVQDLEEFTLRDMEKPYTNIEMGVLPPKLARIMVNLAGLKPGSTIWDPFCGSGSIVIESLLLGYDVIGSDIDPDAVEGTQKNIEWLSKQYDLGDVRYKLLEQDVTKISRWFQKTLRNTDINAVVFEPYMGPAVRREISLKYANELLDGVNGLYKAILDVLGRIRKPGLRLVSVFPVYKSHKGWVTLRYSEVFPSRWKIFSVASEQEVLHWERSNSIIRRNLLVARLKH</sequence>
<dbReference type="PROSITE" id="PS01261">
    <property type="entry name" value="UPF0020"/>
    <property type="match status" value="1"/>
</dbReference>
<dbReference type="EMBL" id="JAGQLN010000004">
    <property type="protein sequence ID" value="MCA9376566.1"/>
    <property type="molecule type" value="Genomic_DNA"/>
</dbReference>
<evidence type="ECO:0000313" key="7">
    <source>
        <dbReference type="EMBL" id="MCA9376566.1"/>
    </source>
</evidence>
<dbReference type="InterPro" id="IPR053943">
    <property type="entry name" value="RlmKL-like_Mtase_CS"/>
</dbReference>
<organism evidence="7 8">
    <name type="scientific">Candidatus Dojkabacteria bacterium</name>
    <dbReference type="NCBI Taxonomy" id="2099670"/>
    <lineage>
        <taxon>Bacteria</taxon>
        <taxon>Candidatus Dojkabacteria</taxon>
    </lineage>
</organism>
<dbReference type="Proteomes" id="UP000741282">
    <property type="component" value="Unassembled WGS sequence"/>
</dbReference>
<accession>A0A955I2B4</accession>
<evidence type="ECO:0000259" key="6">
    <source>
        <dbReference type="Pfam" id="PF01170"/>
    </source>
</evidence>
<reference evidence="7" key="1">
    <citation type="submission" date="2020-04" db="EMBL/GenBank/DDBJ databases">
        <authorList>
            <person name="Zhang T."/>
        </authorList>
    </citation>
    <scope>NUCLEOTIDE SEQUENCE</scope>
    <source>
        <strain evidence="7">HKST-UBA17</strain>
    </source>
</reference>
<dbReference type="Gene3D" id="3.40.50.150">
    <property type="entry name" value="Vaccinia Virus protein VP39"/>
    <property type="match status" value="1"/>
</dbReference>
<dbReference type="PANTHER" id="PTHR14911:SF13">
    <property type="entry name" value="TRNA (GUANINE(6)-N2)-METHYLTRANSFERASE THUMP3"/>
    <property type="match status" value="1"/>
</dbReference>
<evidence type="ECO:0000256" key="2">
    <source>
        <dbReference type="ARBA" id="ARBA00022490"/>
    </source>
</evidence>